<evidence type="ECO:0000313" key="3">
    <source>
        <dbReference type="EMBL" id="TCS86068.1"/>
    </source>
</evidence>
<keyword evidence="2" id="KW-1133">Transmembrane helix</keyword>
<accession>A0A4R3KR58</accession>
<feature type="transmembrane region" description="Helical" evidence="2">
    <location>
        <begin position="62"/>
        <end position="83"/>
    </location>
</feature>
<feature type="compositionally biased region" description="Polar residues" evidence="1">
    <location>
        <begin position="164"/>
        <end position="176"/>
    </location>
</feature>
<keyword evidence="2" id="KW-0472">Membrane</keyword>
<protein>
    <submittedName>
        <fullName evidence="3">Uncharacterized protein</fullName>
    </submittedName>
</protein>
<name>A0A4R3KR58_9SPHI</name>
<feature type="compositionally biased region" description="Basic residues" evidence="1">
    <location>
        <begin position="263"/>
        <end position="277"/>
    </location>
</feature>
<organism evidence="3 4">
    <name type="scientific">Anseongella ginsenosidimutans</name>
    <dbReference type="NCBI Taxonomy" id="496056"/>
    <lineage>
        <taxon>Bacteria</taxon>
        <taxon>Pseudomonadati</taxon>
        <taxon>Bacteroidota</taxon>
        <taxon>Sphingobacteriia</taxon>
        <taxon>Sphingobacteriales</taxon>
        <taxon>Sphingobacteriaceae</taxon>
        <taxon>Anseongella</taxon>
    </lineage>
</organism>
<dbReference type="RefSeq" id="WP_132129874.1">
    <property type="nucleotide sequence ID" value="NZ_CP042432.1"/>
</dbReference>
<feature type="compositionally biased region" description="Basic and acidic residues" evidence="1">
    <location>
        <begin position="129"/>
        <end position="143"/>
    </location>
</feature>
<keyword evidence="2" id="KW-0812">Transmembrane</keyword>
<gene>
    <name evidence="3" type="ORF">EDD80_10997</name>
</gene>
<feature type="compositionally biased region" description="Polar residues" evidence="1">
    <location>
        <begin position="97"/>
        <end position="113"/>
    </location>
</feature>
<proteinExistence type="predicted"/>
<reference evidence="3 4" key="1">
    <citation type="submission" date="2019-03" db="EMBL/GenBank/DDBJ databases">
        <title>Genomic Encyclopedia of Type Strains, Phase IV (KMG-IV): sequencing the most valuable type-strain genomes for metagenomic binning, comparative biology and taxonomic classification.</title>
        <authorList>
            <person name="Goeker M."/>
        </authorList>
    </citation>
    <scope>NUCLEOTIDE SEQUENCE [LARGE SCALE GENOMIC DNA]</scope>
    <source>
        <strain evidence="3 4">DSM 21100</strain>
    </source>
</reference>
<feature type="region of interest" description="Disordered" evidence="1">
    <location>
        <begin position="91"/>
        <end position="312"/>
    </location>
</feature>
<sequence length="312" mass="34041">MTKWKDQLPEYEPRKDSWDNLESSLDFEQQLGRSLADLPRYQPREESWNRIERGLAHRRRPVIRYLTAAAAAAILLLAGIFLLPEKDRRKDKPGKQIVQQPFTPSSPAGNVTAQPKEGAAEETAGSNPPEHEWKPKMPPKFEPDSSTPAPPGSNSPEHEWKPETGNTKLATSSTPAPASGDAPISTGKLAARNSREPATGSARESETILSSDEKTAEAAETPELLAGSGIQGEVSVLRNASEDPSGFPPIAADAGSKEQAPAKGHHRVIRIQWKKQKTQVSLASLPGNSRRPHEYSAEQKQHNGTTLIKIEL</sequence>
<dbReference type="Proteomes" id="UP000295807">
    <property type="component" value="Unassembled WGS sequence"/>
</dbReference>
<dbReference type="OrthoDB" id="837016at2"/>
<evidence type="ECO:0000256" key="1">
    <source>
        <dbReference type="SAM" id="MobiDB-lite"/>
    </source>
</evidence>
<dbReference type="EMBL" id="SMAD01000009">
    <property type="protein sequence ID" value="TCS86068.1"/>
    <property type="molecule type" value="Genomic_DNA"/>
</dbReference>
<keyword evidence="4" id="KW-1185">Reference proteome</keyword>
<comment type="caution">
    <text evidence="3">The sequence shown here is derived from an EMBL/GenBank/DDBJ whole genome shotgun (WGS) entry which is preliminary data.</text>
</comment>
<feature type="compositionally biased region" description="Basic and acidic residues" evidence="1">
    <location>
        <begin position="291"/>
        <end position="301"/>
    </location>
</feature>
<dbReference type="AlphaFoldDB" id="A0A4R3KR58"/>
<evidence type="ECO:0000313" key="4">
    <source>
        <dbReference type="Proteomes" id="UP000295807"/>
    </source>
</evidence>
<feature type="compositionally biased region" description="Basic and acidic residues" evidence="1">
    <location>
        <begin position="203"/>
        <end position="217"/>
    </location>
</feature>
<evidence type="ECO:0000256" key="2">
    <source>
        <dbReference type="SAM" id="Phobius"/>
    </source>
</evidence>